<organism evidence="3 4">
    <name type="scientific">Dactylonectria macrodidyma</name>
    <dbReference type="NCBI Taxonomy" id="307937"/>
    <lineage>
        <taxon>Eukaryota</taxon>
        <taxon>Fungi</taxon>
        <taxon>Dikarya</taxon>
        <taxon>Ascomycota</taxon>
        <taxon>Pezizomycotina</taxon>
        <taxon>Sordariomycetes</taxon>
        <taxon>Hypocreomycetidae</taxon>
        <taxon>Hypocreales</taxon>
        <taxon>Nectriaceae</taxon>
        <taxon>Dactylonectria</taxon>
    </lineage>
</organism>
<evidence type="ECO:0000313" key="3">
    <source>
        <dbReference type="EMBL" id="KAH7113617.1"/>
    </source>
</evidence>
<dbReference type="GO" id="GO:0006508">
    <property type="term" value="P:proteolysis"/>
    <property type="evidence" value="ECO:0007669"/>
    <property type="project" value="InterPro"/>
</dbReference>
<proteinExistence type="predicted"/>
<evidence type="ECO:0000259" key="2">
    <source>
        <dbReference type="PROSITE" id="PS50203"/>
    </source>
</evidence>
<dbReference type="InterPro" id="IPR038765">
    <property type="entry name" value="Papain-like_cys_pep_sf"/>
</dbReference>
<comment type="caution">
    <text evidence="3">The sequence shown here is derived from an EMBL/GenBank/DDBJ whole genome shotgun (WGS) entry which is preliminary data.</text>
</comment>
<comment type="caution">
    <text evidence="1">Lacks conserved residue(s) required for the propagation of feature annotation.</text>
</comment>
<name>A0A9P9D6X7_9HYPO</name>
<accession>A0A9P9D6X7</accession>
<dbReference type="InterPro" id="IPR001300">
    <property type="entry name" value="Peptidase_C2_calpain_cat"/>
</dbReference>
<dbReference type="PROSITE" id="PS50203">
    <property type="entry name" value="CALPAIN_CAT"/>
    <property type="match status" value="1"/>
</dbReference>
<sequence>ILGNKQYVVLRNPWGVTEPIGLNSHAGLIYPQWWHPTSLLDDGGLFAMETEAFKHCFSYMGVAK</sequence>
<dbReference type="SUPFAM" id="SSF54001">
    <property type="entry name" value="Cysteine proteinases"/>
    <property type="match status" value="1"/>
</dbReference>
<gene>
    <name evidence="3" type="ORF">EDB81DRAFT_921586</name>
</gene>
<dbReference type="EMBL" id="JAGMUV010000034">
    <property type="protein sequence ID" value="KAH7113617.1"/>
    <property type="molecule type" value="Genomic_DNA"/>
</dbReference>
<evidence type="ECO:0000313" key="4">
    <source>
        <dbReference type="Proteomes" id="UP000738349"/>
    </source>
</evidence>
<protein>
    <recommendedName>
        <fullName evidence="2">Calpain catalytic domain-containing protein</fullName>
    </recommendedName>
</protein>
<reference evidence="3" key="1">
    <citation type="journal article" date="2021" name="Nat. Commun.">
        <title>Genetic determinants of endophytism in the Arabidopsis root mycobiome.</title>
        <authorList>
            <person name="Mesny F."/>
            <person name="Miyauchi S."/>
            <person name="Thiergart T."/>
            <person name="Pickel B."/>
            <person name="Atanasova L."/>
            <person name="Karlsson M."/>
            <person name="Huettel B."/>
            <person name="Barry K.W."/>
            <person name="Haridas S."/>
            <person name="Chen C."/>
            <person name="Bauer D."/>
            <person name="Andreopoulos W."/>
            <person name="Pangilinan J."/>
            <person name="LaButti K."/>
            <person name="Riley R."/>
            <person name="Lipzen A."/>
            <person name="Clum A."/>
            <person name="Drula E."/>
            <person name="Henrissat B."/>
            <person name="Kohler A."/>
            <person name="Grigoriev I.V."/>
            <person name="Martin F.M."/>
            <person name="Hacquard S."/>
        </authorList>
    </citation>
    <scope>NUCLEOTIDE SEQUENCE</scope>
    <source>
        <strain evidence="3">MPI-CAGE-AT-0147</strain>
    </source>
</reference>
<dbReference type="OrthoDB" id="5081299at2759"/>
<evidence type="ECO:0000256" key="1">
    <source>
        <dbReference type="PROSITE-ProRule" id="PRU00239"/>
    </source>
</evidence>
<feature type="domain" description="Calpain catalytic" evidence="2">
    <location>
        <begin position="1"/>
        <end position="64"/>
    </location>
</feature>
<dbReference type="GO" id="GO:0004198">
    <property type="term" value="F:calcium-dependent cysteine-type endopeptidase activity"/>
    <property type="evidence" value="ECO:0007669"/>
    <property type="project" value="InterPro"/>
</dbReference>
<keyword evidence="4" id="KW-1185">Reference proteome</keyword>
<dbReference type="Proteomes" id="UP000738349">
    <property type="component" value="Unassembled WGS sequence"/>
</dbReference>
<dbReference type="AlphaFoldDB" id="A0A9P9D6X7"/>
<feature type="non-terminal residue" evidence="3">
    <location>
        <position position="1"/>
    </location>
</feature>